<dbReference type="EMBL" id="CP114014">
    <property type="protein sequence ID" value="XAY05911.1"/>
    <property type="molecule type" value="Genomic_DNA"/>
</dbReference>
<evidence type="ECO:0000313" key="1">
    <source>
        <dbReference type="EMBL" id="XAY05911.1"/>
    </source>
</evidence>
<dbReference type="AlphaFoldDB" id="A0AAU7AW07"/>
<reference evidence="1" key="1">
    <citation type="submission" date="2022-12" db="EMBL/GenBank/DDBJ databases">
        <title>Paraconexibacter alkalitolerans sp. nov. and Baekduia alba sp. nov., isolated from soil and emended description of the genera Paraconexibacter (Chun et al., 2020) and Baekduia (An et al., 2020).</title>
        <authorList>
            <person name="Vieira S."/>
            <person name="Huber K.J."/>
            <person name="Geppert A."/>
            <person name="Wolf J."/>
            <person name="Neumann-Schaal M."/>
            <person name="Muesken M."/>
            <person name="Overmann J."/>
        </authorList>
    </citation>
    <scope>NUCLEOTIDE SEQUENCE</scope>
    <source>
        <strain evidence="1">AEG42_29</strain>
    </source>
</reference>
<protein>
    <recommendedName>
        <fullName evidence="2">DUF4267 domain-containing protein</fullName>
    </recommendedName>
</protein>
<name>A0AAU7AW07_9ACTN</name>
<gene>
    <name evidence="1" type="ORF">DSM112329_02771</name>
</gene>
<dbReference type="KEGG" id="parq:DSM112329_02771"/>
<proteinExistence type="predicted"/>
<organism evidence="1">
    <name type="scientific">Paraconexibacter sp. AEG42_29</name>
    <dbReference type="NCBI Taxonomy" id="2997339"/>
    <lineage>
        <taxon>Bacteria</taxon>
        <taxon>Bacillati</taxon>
        <taxon>Actinomycetota</taxon>
        <taxon>Thermoleophilia</taxon>
        <taxon>Solirubrobacterales</taxon>
        <taxon>Paraconexibacteraceae</taxon>
        <taxon>Paraconexibacter</taxon>
    </lineage>
</organism>
<accession>A0AAU7AW07</accession>
<sequence>MHPDMVTPQQVPKVIAGITLVAGVALAASPQVAAGPLGLEGHERGIRAVGLADLLLVPGLALGRPQSAWMVGRAAVSVVQAAYLDGVAATSTRSAAARTAACVLAGLAVMDATTAVRLLRAERA</sequence>
<evidence type="ECO:0008006" key="2">
    <source>
        <dbReference type="Google" id="ProtNLM"/>
    </source>
</evidence>